<gene>
    <name evidence="2" type="ORF">OHAE_5352</name>
</gene>
<evidence type="ECO:0000313" key="2">
    <source>
        <dbReference type="EMBL" id="SPL62745.1"/>
    </source>
</evidence>
<evidence type="ECO:0000256" key="1">
    <source>
        <dbReference type="SAM" id="SignalP"/>
    </source>
</evidence>
<name>A0A2P9HF79_9HYPH</name>
<evidence type="ECO:0000313" key="3">
    <source>
        <dbReference type="Proteomes" id="UP000246073"/>
    </source>
</evidence>
<accession>A0A2P9HF79</accession>
<keyword evidence="1" id="KW-0732">Signal</keyword>
<dbReference type="AlphaFoldDB" id="A0A2P9HF79"/>
<feature type="signal peptide" evidence="1">
    <location>
        <begin position="1"/>
        <end position="25"/>
    </location>
</feature>
<dbReference type="EMBL" id="OOFM01000003">
    <property type="protein sequence ID" value="SPL62745.1"/>
    <property type="molecule type" value="Genomic_DNA"/>
</dbReference>
<proteinExistence type="predicted"/>
<dbReference type="RefSeq" id="WP_109366788.1">
    <property type="nucleotide sequence ID" value="NZ_OOFM01000003.1"/>
</dbReference>
<sequence>MIRLTNCLSLSLVISALLLPHGASAEVLYKYRGAEIFDGSFGTIAEVQSAINHALGTCGHTKFISVDGKFGLGTQNALRRLADCKSMAALVGNDPEARNGALTLKFWGALMGDVQAPSVDNRAHSLMLTYEATDYVGMEWNFCQTKPLYDPNIEGSVCYSNDPKSYLTWGPNGATAGGGREVQLILQAVDTTSPDTIDEAFVDEAPAVRRMFSLPDRDEHRSLETYLCGIWSDQARRIAWKKGFQRIGRIKSVREKFDELYKSSSLDGGKIANFYRAYSTNGLQPTEVDYAFFKDRAAHMTVKYDTVRGVIADFLKAVPNAARWQVRQAIALNVRPSRQQTDRLGRDVAFYIDGGEAQLSELEQMAWRNRGQLRASDVGLNDVRSYPTFIPGSSVDSSIRRPAILTAAEMKACPAAVLATRMRS</sequence>
<evidence type="ECO:0008006" key="4">
    <source>
        <dbReference type="Google" id="ProtNLM"/>
    </source>
</evidence>
<protein>
    <recommendedName>
        <fullName evidence="4">Peptidoglycan binding-like domain-containing protein</fullName>
    </recommendedName>
</protein>
<reference evidence="3" key="1">
    <citation type="submission" date="2017-12" db="EMBL/GenBank/DDBJ databases">
        <authorList>
            <person name="Diaz M."/>
        </authorList>
    </citation>
    <scope>NUCLEOTIDE SEQUENCE [LARGE SCALE GENOMIC DNA]</scope>
    <source>
        <strain evidence="3">FI11154</strain>
    </source>
</reference>
<organism evidence="2 3">
    <name type="scientific">Ochrobactrum soli</name>
    <dbReference type="NCBI Taxonomy" id="2448455"/>
    <lineage>
        <taxon>Bacteria</taxon>
        <taxon>Pseudomonadati</taxon>
        <taxon>Pseudomonadota</taxon>
        <taxon>Alphaproteobacteria</taxon>
        <taxon>Hyphomicrobiales</taxon>
        <taxon>Brucellaceae</taxon>
        <taxon>Brucella/Ochrobactrum group</taxon>
        <taxon>Ochrobactrum</taxon>
    </lineage>
</organism>
<feature type="chain" id="PRO_5015156874" description="Peptidoglycan binding-like domain-containing protein" evidence="1">
    <location>
        <begin position="26"/>
        <end position="424"/>
    </location>
</feature>
<dbReference type="Proteomes" id="UP000246073">
    <property type="component" value="Unassembled WGS sequence"/>
</dbReference>